<evidence type="ECO:0000256" key="4">
    <source>
        <dbReference type="ARBA" id="ARBA00070201"/>
    </source>
</evidence>
<sequence length="193" mass="21622">MASSRPKNILIGATGSVATIKLPNIIHELKLKDPSVNIRVVVTSKALQFISRDCIPAEVYQDENEWQLWKQRGDPVLHIDLAKWADIFVIAPLDANTLGKISSGMCDNLLTCVARAWDLQKPLLFCPAMNTKMYLHPITRKQIADLREFGYIEIRAISKTLMCGDTGIGGMAEYKTIADMTYAHLNNIKVEHQ</sequence>
<evidence type="ECO:0000313" key="8">
    <source>
        <dbReference type="Proteomes" id="UP001107558"/>
    </source>
</evidence>
<comment type="caution">
    <text evidence="7">The sequence shown here is derived from an EMBL/GenBank/DDBJ whole genome shotgun (WGS) entry which is preliminary data.</text>
</comment>
<dbReference type="SUPFAM" id="SSF52507">
    <property type="entry name" value="Homo-oligomeric flavin-containing Cys decarboxylases, HFCD"/>
    <property type="match status" value="1"/>
</dbReference>
<reference evidence="7" key="1">
    <citation type="submission" date="2021-03" db="EMBL/GenBank/DDBJ databases">
        <title>Chromosome level genome of the anhydrobiotic midge Polypedilum vanderplanki.</title>
        <authorList>
            <person name="Yoshida Y."/>
            <person name="Kikawada T."/>
            <person name="Gusev O."/>
        </authorList>
    </citation>
    <scope>NUCLEOTIDE SEQUENCE</scope>
    <source>
        <strain evidence="7">NIAS01</strain>
        <tissue evidence="7">Whole body or cell culture</tissue>
    </source>
</reference>
<dbReference type="Pfam" id="PF02441">
    <property type="entry name" value="Flavoprotein"/>
    <property type="match status" value="1"/>
</dbReference>
<dbReference type="InterPro" id="IPR003382">
    <property type="entry name" value="Flavoprotein"/>
</dbReference>
<comment type="function">
    <text evidence="3">Catalyzes the decarboxylation of the cysteine moiety of 4-phosphopantothenoylcysteine to form 4'-phosphopantotheine and this reaction forms part of the biosynthesis of coenzyme A.</text>
</comment>
<dbReference type="GO" id="GO:0004633">
    <property type="term" value="F:phosphopantothenoylcysteine decarboxylase activity"/>
    <property type="evidence" value="ECO:0007669"/>
    <property type="project" value="TreeGrafter"/>
</dbReference>
<dbReference type="Gene3D" id="3.40.50.1950">
    <property type="entry name" value="Flavin prenyltransferase-like"/>
    <property type="match status" value="1"/>
</dbReference>
<dbReference type="PANTHER" id="PTHR14359">
    <property type="entry name" value="HOMO-OLIGOMERIC FLAVIN CONTAINING CYS DECARBOXYLASE FAMILY"/>
    <property type="match status" value="1"/>
</dbReference>
<dbReference type="FunFam" id="3.40.50.1950:FF:000004">
    <property type="entry name" value="Phosphopantothenoylcysteine decarboxylase"/>
    <property type="match status" value="1"/>
</dbReference>
<dbReference type="InterPro" id="IPR036551">
    <property type="entry name" value="Flavin_trans-like"/>
</dbReference>
<dbReference type="GO" id="GO:0015937">
    <property type="term" value="P:coenzyme A biosynthetic process"/>
    <property type="evidence" value="ECO:0007669"/>
    <property type="project" value="UniProtKB-KW"/>
</dbReference>
<feature type="domain" description="Flavoprotein" evidence="6">
    <location>
        <begin position="7"/>
        <end position="178"/>
    </location>
</feature>
<keyword evidence="8" id="KW-1185">Reference proteome</keyword>
<evidence type="ECO:0000256" key="2">
    <source>
        <dbReference type="ARBA" id="ARBA00038350"/>
    </source>
</evidence>
<dbReference type="GO" id="GO:0071513">
    <property type="term" value="C:phosphopantothenoylcysteine decarboxylase complex"/>
    <property type="evidence" value="ECO:0007669"/>
    <property type="project" value="TreeGrafter"/>
</dbReference>
<dbReference type="Proteomes" id="UP001107558">
    <property type="component" value="Chromosome 1"/>
</dbReference>
<dbReference type="PANTHER" id="PTHR14359:SF6">
    <property type="entry name" value="PHOSPHOPANTOTHENOYLCYSTEINE DECARBOXYLASE"/>
    <property type="match status" value="1"/>
</dbReference>
<evidence type="ECO:0000259" key="6">
    <source>
        <dbReference type="Pfam" id="PF02441"/>
    </source>
</evidence>
<evidence type="ECO:0000256" key="3">
    <source>
        <dbReference type="ARBA" id="ARBA00056708"/>
    </source>
</evidence>
<comment type="similarity">
    <text evidence="2">Belongs to the HFCD (homooligomeric flavin containing Cys decarboxylase) superfamily.</text>
</comment>
<proteinExistence type="inferred from homology"/>
<accession>A0A9J6CKR7</accession>
<evidence type="ECO:0000256" key="1">
    <source>
        <dbReference type="ARBA" id="ARBA00022993"/>
    </source>
</evidence>
<evidence type="ECO:0000256" key="5">
    <source>
        <dbReference type="ARBA" id="ARBA00082063"/>
    </source>
</evidence>
<keyword evidence="1" id="KW-0173">Coenzyme A biosynthesis</keyword>
<gene>
    <name evidence="7" type="ORF">PVAND_012157</name>
</gene>
<dbReference type="EMBL" id="JADBJN010000001">
    <property type="protein sequence ID" value="KAG5682833.1"/>
    <property type="molecule type" value="Genomic_DNA"/>
</dbReference>
<evidence type="ECO:0000313" key="7">
    <source>
        <dbReference type="EMBL" id="KAG5682833.1"/>
    </source>
</evidence>
<organism evidence="7 8">
    <name type="scientific">Polypedilum vanderplanki</name>
    <name type="common">Sleeping chironomid midge</name>
    <dbReference type="NCBI Taxonomy" id="319348"/>
    <lineage>
        <taxon>Eukaryota</taxon>
        <taxon>Metazoa</taxon>
        <taxon>Ecdysozoa</taxon>
        <taxon>Arthropoda</taxon>
        <taxon>Hexapoda</taxon>
        <taxon>Insecta</taxon>
        <taxon>Pterygota</taxon>
        <taxon>Neoptera</taxon>
        <taxon>Endopterygota</taxon>
        <taxon>Diptera</taxon>
        <taxon>Nematocera</taxon>
        <taxon>Chironomoidea</taxon>
        <taxon>Chironomidae</taxon>
        <taxon>Chironominae</taxon>
        <taxon>Polypedilum</taxon>
        <taxon>Polypedilum</taxon>
    </lineage>
</organism>
<dbReference type="OrthoDB" id="1532798at2759"/>
<dbReference type="GO" id="GO:0010181">
    <property type="term" value="F:FMN binding"/>
    <property type="evidence" value="ECO:0007669"/>
    <property type="project" value="TreeGrafter"/>
</dbReference>
<protein>
    <recommendedName>
        <fullName evidence="4">Phosphopantothenoylcysteine decarboxylase</fullName>
    </recommendedName>
    <alternativeName>
        <fullName evidence="5">CoaC</fullName>
    </alternativeName>
</protein>
<dbReference type="AlphaFoldDB" id="A0A9J6CKR7"/>
<name>A0A9J6CKR7_POLVA</name>